<dbReference type="Proteomes" id="UP000235728">
    <property type="component" value="Unassembled WGS sequence"/>
</dbReference>
<dbReference type="EMBL" id="MRVG01000014">
    <property type="protein sequence ID" value="PMB64102.1"/>
    <property type="molecule type" value="Genomic_DNA"/>
</dbReference>
<feature type="region of interest" description="Disordered" evidence="1">
    <location>
        <begin position="27"/>
        <end position="46"/>
    </location>
</feature>
<evidence type="ECO:0000313" key="3">
    <source>
        <dbReference type="Proteomes" id="UP000235728"/>
    </source>
</evidence>
<gene>
    <name evidence="2" type="ORF">BM221_009893</name>
</gene>
<proteinExistence type="predicted"/>
<sequence length="74" mass="7779">MFMIASSQHSYKPQSHRAPVSLLAARESEESMETAAPLGAGQPVADEGTADLGAAYSHSSSFILRDLPENGGVF</sequence>
<comment type="caution">
    <text evidence="2">The sequence shown here is derived from an EMBL/GenBank/DDBJ whole genome shotgun (WGS) entry which is preliminary data.</text>
</comment>
<evidence type="ECO:0000256" key="1">
    <source>
        <dbReference type="SAM" id="MobiDB-lite"/>
    </source>
</evidence>
<name>A0A2N6NA12_BEABA</name>
<protein>
    <submittedName>
        <fullName evidence="2">Uncharacterized protein</fullName>
    </submittedName>
</protein>
<reference evidence="2 3" key="1">
    <citation type="journal article" date="2016" name="Appl. Microbiol. Biotechnol.">
        <title>Characterization of T-DNA insertion mutants with decreased virulence in the entomopathogenic fungus Beauveria bassiana JEF-007.</title>
        <authorList>
            <person name="Kim S."/>
            <person name="Lee S.J."/>
            <person name="Nai Y.S."/>
            <person name="Yu J.S."/>
            <person name="Lee M.R."/>
            <person name="Yang Y.T."/>
            <person name="Kim J.S."/>
        </authorList>
    </citation>
    <scope>NUCLEOTIDE SEQUENCE [LARGE SCALE GENOMIC DNA]</scope>
    <source>
        <strain evidence="2 3">JEF-007</strain>
    </source>
</reference>
<accession>A0A2N6NA12</accession>
<evidence type="ECO:0000313" key="2">
    <source>
        <dbReference type="EMBL" id="PMB64102.1"/>
    </source>
</evidence>
<organism evidence="2 3">
    <name type="scientific">Beauveria bassiana</name>
    <name type="common">White muscardine disease fungus</name>
    <name type="synonym">Tritirachium shiotae</name>
    <dbReference type="NCBI Taxonomy" id="176275"/>
    <lineage>
        <taxon>Eukaryota</taxon>
        <taxon>Fungi</taxon>
        <taxon>Dikarya</taxon>
        <taxon>Ascomycota</taxon>
        <taxon>Pezizomycotina</taxon>
        <taxon>Sordariomycetes</taxon>
        <taxon>Hypocreomycetidae</taxon>
        <taxon>Hypocreales</taxon>
        <taxon>Cordycipitaceae</taxon>
        <taxon>Beauveria</taxon>
    </lineage>
</organism>
<dbReference type="AlphaFoldDB" id="A0A2N6NA12"/>